<feature type="compositionally biased region" description="Low complexity" evidence="1">
    <location>
        <begin position="244"/>
        <end position="270"/>
    </location>
</feature>
<keyword evidence="4" id="KW-1185">Reference proteome</keyword>
<reference evidence="3 4" key="1">
    <citation type="journal article" date="2013" name="BMC Genomics">
        <title>Reconstruction of the lipid metabolism for the microalga Monoraphidium neglectum from its genome sequence reveals characteristics suitable for biofuel production.</title>
        <authorList>
            <person name="Bogen C."/>
            <person name="Al-Dilaimi A."/>
            <person name="Albersmeier A."/>
            <person name="Wichmann J."/>
            <person name="Grundmann M."/>
            <person name="Rupp O."/>
            <person name="Lauersen K.J."/>
            <person name="Blifernez-Klassen O."/>
            <person name="Kalinowski J."/>
            <person name="Goesmann A."/>
            <person name="Mussgnug J.H."/>
            <person name="Kruse O."/>
        </authorList>
    </citation>
    <scope>NUCLEOTIDE SEQUENCE [LARGE SCALE GENOMIC DNA]</scope>
    <source>
        <strain evidence="3 4">SAG 48.87</strain>
    </source>
</reference>
<feature type="chain" id="PRO_5002247725" description="Jacalin-type lectin domain-containing protein" evidence="2">
    <location>
        <begin position="23"/>
        <end position="634"/>
    </location>
</feature>
<evidence type="ECO:0000313" key="4">
    <source>
        <dbReference type="Proteomes" id="UP000054498"/>
    </source>
</evidence>
<dbReference type="OrthoDB" id="545850at2759"/>
<protein>
    <recommendedName>
        <fullName evidence="5">Jacalin-type lectin domain-containing protein</fullName>
    </recommendedName>
</protein>
<feature type="compositionally biased region" description="Low complexity" evidence="1">
    <location>
        <begin position="219"/>
        <end position="234"/>
    </location>
</feature>
<name>A0A0D2NH36_9CHLO</name>
<dbReference type="KEGG" id="mng:MNEG_3618"/>
<sequence>MAIRHFAAAALVLCYVAAHVSATPGCTTIVSGETPLFGTSLKKASDKWVDQVAKWKATGDLTKLQLFYSYSYGCVFGVKPTYGYDSKDAALLGVEKNLQGTHLSLGAGESFVEAEYKAGGKCLEYLKLKTNKGRTLSVGNEKSSTMTSTVTVNRQGAFLASFKGWVDKDGALQQLQFVWGLTECAPGHTPVAKAPEPAPAPAPAPEPEPVAAPAPEESPTPAEAEAPAAPAPEEAPAEAKDTPAAEAEPAPAAEADTPVATPAAAPATPTEVKDVCPPKPDMCDTSADAGALNSCKAKHPFTTNKCIGGCCVSSGRCKFGSCFANGLGKDVPMGCFGTNALPNPLALLGNRCGHLACKLAVPGCKSAVLGGNCVGTVVAVQDVSKLHPLGAKYIGHPCIETTPTAGLVNLPKLIDLGLPEHEYALAGWKVCDCVDALTLPKLPDLGKPELPQLPHLPEFKLPQFPKIPDLPKFPHFDLFGHAKNGSGIPGFGFGRAAAKGDDAGGDASLGAGGTFTAMKDLLLAKQDTTDPFAAFIDPAAGAAADASAAAPALEAGSAEAPAADELALSGGEAAAAAAPEDPLAAASLDAPAADAAGDAAAAAPESGEAEGAVAGDAASSSGAADEGAPAEAIA</sequence>
<feature type="compositionally biased region" description="Pro residues" evidence="1">
    <location>
        <begin position="196"/>
        <end position="218"/>
    </location>
</feature>
<organism evidence="3 4">
    <name type="scientific">Monoraphidium neglectum</name>
    <dbReference type="NCBI Taxonomy" id="145388"/>
    <lineage>
        <taxon>Eukaryota</taxon>
        <taxon>Viridiplantae</taxon>
        <taxon>Chlorophyta</taxon>
        <taxon>core chlorophytes</taxon>
        <taxon>Chlorophyceae</taxon>
        <taxon>CS clade</taxon>
        <taxon>Sphaeropleales</taxon>
        <taxon>Selenastraceae</taxon>
        <taxon>Monoraphidium</taxon>
    </lineage>
</organism>
<evidence type="ECO:0008006" key="5">
    <source>
        <dbReference type="Google" id="ProtNLM"/>
    </source>
</evidence>
<keyword evidence="2" id="KW-0732">Signal</keyword>
<feature type="region of interest" description="Disordered" evidence="1">
    <location>
        <begin position="189"/>
        <end position="278"/>
    </location>
</feature>
<dbReference type="EMBL" id="KK100681">
    <property type="protein sequence ID" value="KIZ04341.1"/>
    <property type="molecule type" value="Genomic_DNA"/>
</dbReference>
<proteinExistence type="predicted"/>
<dbReference type="RefSeq" id="XP_013903360.1">
    <property type="nucleotide sequence ID" value="XM_014047906.1"/>
</dbReference>
<dbReference type="InterPro" id="IPR036404">
    <property type="entry name" value="Jacalin-like_lectin_dom_sf"/>
</dbReference>
<dbReference type="SUPFAM" id="SSF51101">
    <property type="entry name" value="Mannose-binding lectins"/>
    <property type="match status" value="1"/>
</dbReference>
<feature type="region of interest" description="Disordered" evidence="1">
    <location>
        <begin position="588"/>
        <end position="634"/>
    </location>
</feature>
<gene>
    <name evidence="3" type="ORF">MNEG_3618</name>
</gene>
<dbReference type="AlphaFoldDB" id="A0A0D2NH36"/>
<evidence type="ECO:0000256" key="1">
    <source>
        <dbReference type="SAM" id="MobiDB-lite"/>
    </source>
</evidence>
<dbReference type="Gene3D" id="2.100.10.30">
    <property type="entry name" value="Jacalin-like lectin domain"/>
    <property type="match status" value="1"/>
</dbReference>
<accession>A0A0D2NH36</accession>
<dbReference type="Proteomes" id="UP000054498">
    <property type="component" value="Unassembled WGS sequence"/>
</dbReference>
<feature type="signal peptide" evidence="2">
    <location>
        <begin position="1"/>
        <end position="22"/>
    </location>
</feature>
<dbReference type="GeneID" id="25736496"/>
<evidence type="ECO:0000256" key="2">
    <source>
        <dbReference type="SAM" id="SignalP"/>
    </source>
</evidence>
<evidence type="ECO:0000313" key="3">
    <source>
        <dbReference type="EMBL" id="KIZ04341.1"/>
    </source>
</evidence>